<evidence type="ECO:0000256" key="1">
    <source>
        <dbReference type="ARBA" id="ARBA00022679"/>
    </source>
</evidence>
<evidence type="ECO:0000256" key="4">
    <source>
        <dbReference type="ARBA" id="ARBA00022840"/>
    </source>
</evidence>
<dbReference type="GO" id="GO:0005524">
    <property type="term" value="F:ATP binding"/>
    <property type="evidence" value="ECO:0007669"/>
    <property type="project" value="UniProtKB-KW"/>
</dbReference>
<keyword evidence="2" id="KW-0547">Nucleotide-binding</keyword>
<dbReference type="GO" id="GO:0006012">
    <property type="term" value="P:galactose metabolic process"/>
    <property type="evidence" value="ECO:0007669"/>
    <property type="project" value="InterPro"/>
</dbReference>
<protein>
    <submittedName>
        <fullName evidence="7">GHMP kinase protein</fullName>
    </submittedName>
</protein>
<dbReference type="PRINTS" id="PR00959">
    <property type="entry name" value="MEVGALKINASE"/>
</dbReference>
<dbReference type="GO" id="GO:0004335">
    <property type="term" value="F:galactokinase activity"/>
    <property type="evidence" value="ECO:0007669"/>
    <property type="project" value="InterPro"/>
</dbReference>
<sequence>MFASNCIKFFFDEYFFTGEHIDYHGYGVLPMATKEGVEVLAAPNEGRQIRIMNVDKQYMECIIELPLNWVAACPPKWYDYVLCGWKGILDKVGGEQIGFDLLVYEVRSFFGSIPPSSGLSSSSSLVCAAALSTWMIHTGKIFEGITRNSFLIILMIVTLQAATSHFNARVVEGRLAAKLLLKMSGMTSFSQLVRLKDVQEILGKSLNEMLELCEVLPEEVNLEQIEELLGRDVVQKCLSSNTQHLKSFKLRTRARHVYSEALRVDLFEQACIAEDLYAMGRLMCDSHRSCSKDYECSCESLDKVVEDCCAAGAYGARLTGAGWGGCAIALLDAIHPVDLGKVLFYSEPSVGINADFL</sequence>
<keyword evidence="3 7" id="KW-0418">Kinase</keyword>
<evidence type="ECO:0000256" key="2">
    <source>
        <dbReference type="ARBA" id="ARBA00022741"/>
    </source>
</evidence>
<dbReference type="GO" id="GO:0005829">
    <property type="term" value="C:cytosol"/>
    <property type="evidence" value="ECO:0007669"/>
    <property type="project" value="TreeGrafter"/>
</dbReference>
<reference evidence="8" key="2">
    <citation type="journal article" date="2016" name="Sci. Rep.">
        <title>Dictyocaulus viviparus genome, variome and transcriptome elucidate lungworm biology and support future intervention.</title>
        <authorList>
            <person name="McNulty S.N."/>
            <person name="Strube C."/>
            <person name="Rosa B.A."/>
            <person name="Martin J.C."/>
            <person name="Tyagi R."/>
            <person name="Choi Y.J."/>
            <person name="Wang Q."/>
            <person name="Hallsworth Pepin K."/>
            <person name="Zhang X."/>
            <person name="Ozersky P."/>
            <person name="Wilson R.K."/>
            <person name="Sternberg P.W."/>
            <person name="Gasser R.B."/>
            <person name="Mitreva M."/>
        </authorList>
    </citation>
    <scope>NUCLEOTIDE SEQUENCE [LARGE SCALE GENOMIC DNA]</scope>
    <source>
        <strain evidence="8">HannoverDv2000</strain>
    </source>
</reference>
<dbReference type="EMBL" id="KN716157">
    <property type="protein sequence ID" value="KJH52936.1"/>
    <property type="molecule type" value="Genomic_DNA"/>
</dbReference>
<feature type="domain" description="Galactokinase N-terminal" evidence="6">
    <location>
        <begin position="18"/>
        <end position="43"/>
    </location>
</feature>
<dbReference type="InterPro" id="IPR013750">
    <property type="entry name" value="GHMP_kinase_C_dom"/>
</dbReference>
<keyword evidence="8" id="KW-1185">Reference proteome</keyword>
<evidence type="ECO:0000259" key="5">
    <source>
        <dbReference type="Pfam" id="PF08544"/>
    </source>
</evidence>
<dbReference type="InterPro" id="IPR020568">
    <property type="entry name" value="Ribosomal_Su5_D2-typ_SF"/>
</dbReference>
<feature type="domain" description="GHMP kinase C-terminal" evidence="5">
    <location>
        <begin position="269"/>
        <end position="331"/>
    </location>
</feature>
<dbReference type="SUPFAM" id="SSF55060">
    <property type="entry name" value="GHMP Kinase, C-terminal domain"/>
    <property type="match status" value="1"/>
</dbReference>
<dbReference type="AlphaFoldDB" id="A0A0D8YE85"/>
<dbReference type="Pfam" id="PF10509">
    <property type="entry name" value="GalKase_gal_bdg"/>
    <property type="match status" value="1"/>
</dbReference>
<dbReference type="SUPFAM" id="SSF54211">
    <property type="entry name" value="Ribosomal protein S5 domain 2-like"/>
    <property type="match status" value="1"/>
</dbReference>
<dbReference type="PROSITE" id="PS00627">
    <property type="entry name" value="GHMP_KINASES_ATP"/>
    <property type="match status" value="1"/>
</dbReference>
<dbReference type="InterPro" id="IPR000705">
    <property type="entry name" value="Galactokinase"/>
</dbReference>
<keyword evidence="4" id="KW-0067">ATP-binding</keyword>
<evidence type="ECO:0000259" key="6">
    <source>
        <dbReference type="Pfam" id="PF10509"/>
    </source>
</evidence>
<dbReference type="InterPro" id="IPR014721">
    <property type="entry name" value="Ribsml_uS5_D2-typ_fold_subgr"/>
</dbReference>
<gene>
    <name evidence="7" type="ORF">DICVIV_00805</name>
</gene>
<name>A0A0D8YE85_DICVI</name>
<dbReference type="InterPro" id="IPR006206">
    <property type="entry name" value="Mevalonate/galactokinase"/>
</dbReference>
<dbReference type="InterPro" id="IPR006203">
    <property type="entry name" value="GHMP_knse_ATP-bd_CS"/>
</dbReference>
<dbReference type="InterPro" id="IPR019539">
    <property type="entry name" value="GalKase_N"/>
</dbReference>
<dbReference type="PANTHER" id="PTHR10457">
    <property type="entry name" value="MEVALONATE KINASE/GALACTOKINASE"/>
    <property type="match status" value="1"/>
</dbReference>
<evidence type="ECO:0000313" key="8">
    <source>
        <dbReference type="Proteomes" id="UP000053766"/>
    </source>
</evidence>
<dbReference type="OrthoDB" id="187738at2759"/>
<dbReference type="PANTHER" id="PTHR10457:SF7">
    <property type="entry name" value="GALACTOKINASE-RELATED"/>
    <property type="match status" value="1"/>
</dbReference>
<dbReference type="Gene3D" id="3.30.230.10">
    <property type="match status" value="1"/>
</dbReference>
<dbReference type="Pfam" id="PF08544">
    <property type="entry name" value="GHMP_kinases_C"/>
    <property type="match status" value="1"/>
</dbReference>
<proteinExistence type="predicted"/>
<accession>A0A0D8YE85</accession>
<dbReference type="Gene3D" id="3.30.70.890">
    <property type="entry name" value="GHMP kinase, C-terminal domain"/>
    <property type="match status" value="1"/>
</dbReference>
<dbReference type="InterPro" id="IPR036554">
    <property type="entry name" value="GHMP_kinase_C_sf"/>
</dbReference>
<dbReference type="Proteomes" id="UP000053766">
    <property type="component" value="Unassembled WGS sequence"/>
</dbReference>
<dbReference type="STRING" id="29172.A0A0D8YE85"/>
<keyword evidence="1" id="KW-0808">Transferase</keyword>
<evidence type="ECO:0000256" key="3">
    <source>
        <dbReference type="ARBA" id="ARBA00022777"/>
    </source>
</evidence>
<dbReference type="PRINTS" id="PR00473">
    <property type="entry name" value="GALCTOKINASE"/>
</dbReference>
<reference evidence="7 8" key="1">
    <citation type="submission" date="2013-11" db="EMBL/GenBank/DDBJ databases">
        <title>Draft genome of the bovine lungworm Dictyocaulus viviparus.</title>
        <authorList>
            <person name="Mitreva M."/>
        </authorList>
    </citation>
    <scope>NUCLEOTIDE SEQUENCE [LARGE SCALE GENOMIC DNA]</scope>
    <source>
        <strain evidence="7 8">HannoverDv2000</strain>
    </source>
</reference>
<dbReference type="PIRSF" id="PIRSF000530">
    <property type="entry name" value="Galactokinase"/>
    <property type="match status" value="1"/>
</dbReference>
<evidence type="ECO:0000313" key="7">
    <source>
        <dbReference type="EMBL" id="KJH52936.1"/>
    </source>
</evidence>
<organism evidence="7 8">
    <name type="scientific">Dictyocaulus viviparus</name>
    <name type="common">Bovine lungworm</name>
    <dbReference type="NCBI Taxonomy" id="29172"/>
    <lineage>
        <taxon>Eukaryota</taxon>
        <taxon>Metazoa</taxon>
        <taxon>Ecdysozoa</taxon>
        <taxon>Nematoda</taxon>
        <taxon>Chromadorea</taxon>
        <taxon>Rhabditida</taxon>
        <taxon>Rhabditina</taxon>
        <taxon>Rhabditomorpha</taxon>
        <taxon>Strongyloidea</taxon>
        <taxon>Metastrongylidae</taxon>
        <taxon>Dictyocaulus</taxon>
    </lineage>
</organism>